<evidence type="ECO:0000313" key="3">
    <source>
        <dbReference type="Proteomes" id="UP000243629"/>
    </source>
</evidence>
<gene>
    <name evidence="2" type="ORF">SAMN05216217_10779</name>
</gene>
<dbReference type="InterPro" id="IPR051021">
    <property type="entry name" value="Mito_Ser/Thr_phosphatase"/>
</dbReference>
<keyword evidence="3" id="KW-1185">Reference proteome</keyword>
<accession>A0A1I4RMK0</accession>
<dbReference type="SMART" id="SM00855">
    <property type="entry name" value="PGAM"/>
    <property type="match status" value="1"/>
</dbReference>
<dbReference type="STRING" id="1720063.SAMN05216217_10779"/>
<dbReference type="RefSeq" id="WP_093475370.1">
    <property type="nucleotide sequence ID" value="NZ_FOUI01000007.1"/>
</dbReference>
<name>A0A1I4RMK0_9GAMM</name>
<dbReference type="InterPro" id="IPR029033">
    <property type="entry name" value="His_PPase_superfam"/>
</dbReference>
<reference evidence="3" key="1">
    <citation type="submission" date="2016-10" db="EMBL/GenBank/DDBJ databases">
        <authorList>
            <person name="Varghese N."/>
            <person name="Submissions S."/>
        </authorList>
    </citation>
    <scope>NUCLEOTIDE SEQUENCE [LARGE SCALE GENOMIC DNA]</scope>
    <source>
        <strain evidence="3">DSM 24213</strain>
    </source>
</reference>
<dbReference type="PANTHER" id="PTHR20935">
    <property type="entry name" value="PHOSPHOGLYCERATE MUTASE-RELATED"/>
    <property type="match status" value="1"/>
</dbReference>
<evidence type="ECO:0000256" key="1">
    <source>
        <dbReference type="ARBA" id="ARBA00022801"/>
    </source>
</evidence>
<dbReference type="Pfam" id="PF00300">
    <property type="entry name" value="His_Phos_1"/>
    <property type="match status" value="2"/>
</dbReference>
<dbReference type="Proteomes" id="UP000243629">
    <property type="component" value="Unassembled WGS sequence"/>
</dbReference>
<dbReference type="EMBL" id="FOUI01000007">
    <property type="protein sequence ID" value="SFM53457.1"/>
    <property type="molecule type" value="Genomic_DNA"/>
</dbReference>
<dbReference type="OrthoDB" id="280692at2"/>
<dbReference type="Gene3D" id="3.40.50.1240">
    <property type="entry name" value="Phosphoglycerate mutase-like"/>
    <property type="match status" value="1"/>
</dbReference>
<sequence length="233" mass="25834">MGSIYLIRHGQASLGAANYDVLSPLGVIQSQVLGQHLQRTAVTFQRILSGSMLRQSDTAKHALQQMTGSTGLFESDPAFNEYPADTVIKAYLPRLLESQPEAMLYLENAGQHRKEFQKIFSRIIGWWVSDTALPAGCPSWQHYAEKVLNGLQRLQREADSGNDIAVFTSGGAITAAVQQITQMPVASAFELNWQIVNTSVTRLQFGREKISLAGFNCRAHLDIDPRPDLVTYR</sequence>
<organism evidence="2 3">
    <name type="scientific">Halopseudomonas yangmingensis</name>
    <dbReference type="NCBI Taxonomy" id="1720063"/>
    <lineage>
        <taxon>Bacteria</taxon>
        <taxon>Pseudomonadati</taxon>
        <taxon>Pseudomonadota</taxon>
        <taxon>Gammaproteobacteria</taxon>
        <taxon>Pseudomonadales</taxon>
        <taxon>Pseudomonadaceae</taxon>
        <taxon>Halopseudomonas</taxon>
    </lineage>
</organism>
<dbReference type="PANTHER" id="PTHR20935:SF0">
    <property type="entry name" value="SERINE_THREONINE-PROTEIN PHOSPHATASE PGAM5, MITOCHONDRIAL"/>
    <property type="match status" value="1"/>
</dbReference>
<protein>
    <submittedName>
        <fullName evidence="2">Broad specificity phosphatase PhoE</fullName>
    </submittedName>
</protein>
<dbReference type="InterPro" id="IPR013078">
    <property type="entry name" value="His_Pase_superF_clade-1"/>
</dbReference>
<keyword evidence="1" id="KW-0378">Hydrolase</keyword>
<evidence type="ECO:0000313" key="2">
    <source>
        <dbReference type="EMBL" id="SFM53457.1"/>
    </source>
</evidence>
<dbReference type="GO" id="GO:0016787">
    <property type="term" value="F:hydrolase activity"/>
    <property type="evidence" value="ECO:0007669"/>
    <property type="project" value="UniProtKB-KW"/>
</dbReference>
<proteinExistence type="predicted"/>
<dbReference type="AlphaFoldDB" id="A0A1I4RMK0"/>
<dbReference type="SUPFAM" id="SSF53254">
    <property type="entry name" value="Phosphoglycerate mutase-like"/>
    <property type="match status" value="1"/>
</dbReference>
<dbReference type="CDD" id="cd07067">
    <property type="entry name" value="HP_PGM_like"/>
    <property type="match status" value="1"/>
</dbReference>